<feature type="compositionally biased region" description="Gly residues" evidence="3">
    <location>
        <begin position="708"/>
        <end position="717"/>
    </location>
</feature>
<sequence length="1007" mass="107502">MALHHELAWGVLDSTQLIPDEHMRLKLNPVGSASKASMAGVQEMNNDLNLRLPSEVFAVPDPLAYVGVVATCSVPLTRRAYGGAMRLGYRSYPYVHKLYSFQSLTGQVLTREELHLPRYSLSVPAALLGLLLEERVPSVEKLKGIVDTEIRQAEELLAKLKTQASATGLAGPSTSESSSGGEPSVGNVMDLMDEQIDYVGKLAGELEQATSRVATLRRGRDILGDVQAKTLDEYRGCYLHCVEALNAEDAAGMQQPRGAQPDSAEQGSAKKAWKKKIKIGGRSKNKRDSVAGPMGVPVHMGGGRLKRSVQKKLQKLAFIPTNLNMQLMHTESVRNRLQSKLYGDSGEELKSGAGMAAPRSPETGKGGVEVDEGEGEEPELSSPVGAASQKSDEKQQQQQLDTFATATFGVPSAHSLGNKEGGLRRLLLSQSTDGVFSHDEVARLERDAQKMKIQQTKDDPLRISAVENDLSTSRAAQVCALHARGLEMTVADLRSHASGRRRNSILSVAAMSSSFAGGAAGDDPISAAVALAAAAAAADEQAGGDSSMSVDANPRDTADTNPSAGAQSRLTGEVEDWIKCAKLMHRVDIVTSQMLSIAISVFQNTLAMASAGSPQHLAVLPRMLEVGFLVSVESLLSAYGGELCMLEDLSVAVEWLSTVTVRIVEGSRDPRSTRSNIGDEHDYTDTSPENKRGYGYADGVWIRRGTRGGGGGGGKGGVRFSQNGGAGGVEGGDDDSAADDDIAGIKWGELIVDIEVNFAVAQCIVFEDKDEEDEHAIICAVKLTGVLFTQGINAQQTLVNVGASGDNSIQTSINRASMMRLKTYAAKFRATMLSQRNVVRTSVGGAHHAPNLPLNTQASEISGKAAEGVPVAEGVRDEVDVLDKLLLKAQATVNDSCVFSNEKNVNVLLKTADLCRFMNGTHSVMCKSGKDRSSMAVTLEQSRYLCSNHGVVGGKKSCEIMRRHGVRRHNVWANTGQRNFAFNGINYTSLPKCMKPPPATYSGSVVT</sequence>
<organism evidence="4 5">
    <name type="scientific">Tetraparma gracilis</name>
    <dbReference type="NCBI Taxonomy" id="2962635"/>
    <lineage>
        <taxon>Eukaryota</taxon>
        <taxon>Sar</taxon>
        <taxon>Stramenopiles</taxon>
        <taxon>Ochrophyta</taxon>
        <taxon>Bolidophyceae</taxon>
        <taxon>Parmales</taxon>
        <taxon>Triparmaceae</taxon>
        <taxon>Tetraparma</taxon>
    </lineage>
</organism>
<feature type="compositionally biased region" description="Basic residues" evidence="3">
    <location>
        <begin position="271"/>
        <end position="285"/>
    </location>
</feature>
<evidence type="ECO:0000313" key="5">
    <source>
        <dbReference type="Proteomes" id="UP001165060"/>
    </source>
</evidence>
<keyword evidence="2" id="KW-0443">Lipid metabolism</keyword>
<accession>A0ABQ6MRK0</accession>
<keyword evidence="1" id="KW-0378">Hydrolase</keyword>
<feature type="region of interest" description="Disordered" evidence="3">
    <location>
        <begin position="254"/>
        <end position="302"/>
    </location>
</feature>
<name>A0ABQ6MRK0_9STRA</name>
<feature type="region of interest" description="Disordered" evidence="3">
    <location>
        <begin position="669"/>
        <end position="691"/>
    </location>
</feature>
<dbReference type="Proteomes" id="UP001165060">
    <property type="component" value="Unassembled WGS sequence"/>
</dbReference>
<feature type="region of interest" description="Disordered" evidence="3">
    <location>
        <begin position="543"/>
        <end position="568"/>
    </location>
</feature>
<comment type="caution">
    <text evidence="4">The sequence shown here is derived from an EMBL/GenBank/DDBJ whole genome shotgun (WGS) entry which is preliminary data.</text>
</comment>
<feature type="region of interest" description="Disordered" evidence="3">
    <location>
        <begin position="344"/>
        <end position="398"/>
    </location>
</feature>
<evidence type="ECO:0000256" key="2">
    <source>
        <dbReference type="ARBA" id="ARBA00023098"/>
    </source>
</evidence>
<evidence type="ECO:0000256" key="3">
    <source>
        <dbReference type="SAM" id="MobiDB-lite"/>
    </source>
</evidence>
<dbReference type="InterPro" id="IPR039034">
    <property type="entry name" value="INPP4"/>
</dbReference>
<protein>
    <submittedName>
        <fullName evidence="4">Uncharacterized protein</fullName>
    </submittedName>
</protein>
<dbReference type="PANTHER" id="PTHR12187">
    <property type="entry name" value="AGAP000124-PA"/>
    <property type="match status" value="1"/>
</dbReference>
<reference evidence="4 5" key="1">
    <citation type="journal article" date="2023" name="Commun. Biol.">
        <title>Genome analysis of Parmales, the sister group of diatoms, reveals the evolutionary specialization of diatoms from phago-mixotrophs to photoautotrophs.</title>
        <authorList>
            <person name="Ban H."/>
            <person name="Sato S."/>
            <person name="Yoshikawa S."/>
            <person name="Yamada K."/>
            <person name="Nakamura Y."/>
            <person name="Ichinomiya M."/>
            <person name="Sato N."/>
            <person name="Blanc-Mathieu R."/>
            <person name="Endo H."/>
            <person name="Kuwata A."/>
            <person name="Ogata H."/>
        </authorList>
    </citation>
    <scope>NUCLEOTIDE SEQUENCE [LARGE SCALE GENOMIC DNA]</scope>
</reference>
<dbReference type="PANTHER" id="PTHR12187:SF11">
    <property type="entry name" value="PHOSPHATIDYLINOSITOL-3,4-BISPHOSPHATE 4-PHOSPHATASE"/>
    <property type="match status" value="1"/>
</dbReference>
<evidence type="ECO:0000256" key="1">
    <source>
        <dbReference type="ARBA" id="ARBA00022801"/>
    </source>
</evidence>
<feature type="compositionally biased region" description="Acidic residues" evidence="3">
    <location>
        <begin position="369"/>
        <end position="379"/>
    </location>
</feature>
<feature type="compositionally biased region" description="Polar residues" evidence="3">
    <location>
        <begin position="559"/>
        <end position="568"/>
    </location>
</feature>
<gene>
    <name evidence="4" type="ORF">TeGR_g7220</name>
</gene>
<dbReference type="EMBL" id="BRYB01000479">
    <property type="protein sequence ID" value="GMI30809.1"/>
    <property type="molecule type" value="Genomic_DNA"/>
</dbReference>
<feature type="region of interest" description="Disordered" evidence="3">
    <location>
        <begin position="708"/>
        <end position="735"/>
    </location>
</feature>
<evidence type="ECO:0000313" key="4">
    <source>
        <dbReference type="EMBL" id="GMI30809.1"/>
    </source>
</evidence>
<proteinExistence type="predicted"/>
<keyword evidence="5" id="KW-1185">Reference proteome</keyword>